<protein>
    <recommendedName>
        <fullName evidence="5">Probable acetyl-CoA acetyltransferase</fullName>
        <ecNumber evidence="2">2.3.1.9</ecNumber>
    </recommendedName>
</protein>
<reference evidence="10 11" key="1">
    <citation type="submission" date="2016-12" db="EMBL/GenBank/DDBJ databases">
        <title>The draft genome sequence of Actinophytocola xinjiangensis.</title>
        <authorList>
            <person name="Wang W."/>
            <person name="Yuan L."/>
        </authorList>
    </citation>
    <scope>NUCLEOTIDE SEQUENCE [LARGE SCALE GENOMIC DNA]</scope>
    <source>
        <strain evidence="10 11">CGMCC 4.4663</strain>
    </source>
</reference>
<dbReference type="InterPro" id="IPR016039">
    <property type="entry name" value="Thiolase-like"/>
</dbReference>
<dbReference type="PIRSF" id="PIRSF000429">
    <property type="entry name" value="Ac-CoA_Ac_transf"/>
    <property type="match status" value="1"/>
</dbReference>
<organism evidence="10 11">
    <name type="scientific">Actinophytocola xinjiangensis</name>
    <dbReference type="NCBI Taxonomy" id="485602"/>
    <lineage>
        <taxon>Bacteria</taxon>
        <taxon>Bacillati</taxon>
        <taxon>Actinomycetota</taxon>
        <taxon>Actinomycetes</taxon>
        <taxon>Pseudonocardiales</taxon>
        <taxon>Pseudonocardiaceae</taxon>
    </lineage>
</organism>
<dbReference type="SUPFAM" id="SSF53901">
    <property type="entry name" value="Thiolase-like"/>
    <property type="match status" value="2"/>
</dbReference>
<feature type="active site" description="Proton acceptor" evidence="6">
    <location>
        <position position="359"/>
    </location>
</feature>
<gene>
    <name evidence="10" type="ORF">BLA60_01750</name>
</gene>
<feature type="domain" description="Thiolase C-terminal" evidence="9">
    <location>
        <begin position="278"/>
        <end position="402"/>
    </location>
</feature>
<dbReference type="Pfam" id="PF00108">
    <property type="entry name" value="Thiolase_N"/>
    <property type="match status" value="1"/>
</dbReference>
<dbReference type="GO" id="GO:0003985">
    <property type="term" value="F:acetyl-CoA C-acetyltransferase activity"/>
    <property type="evidence" value="ECO:0007669"/>
    <property type="project" value="UniProtKB-EC"/>
</dbReference>
<dbReference type="AlphaFoldDB" id="A0A7Z0WSA0"/>
<evidence type="ECO:0000256" key="1">
    <source>
        <dbReference type="ARBA" id="ARBA00010982"/>
    </source>
</evidence>
<dbReference type="OrthoDB" id="4440515at2"/>
<evidence type="ECO:0000313" key="10">
    <source>
        <dbReference type="EMBL" id="OLF13932.1"/>
    </source>
</evidence>
<keyword evidence="3 7" id="KW-0808">Transferase</keyword>
<dbReference type="Pfam" id="PF02803">
    <property type="entry name" value="Thiolase_C"/>
    <property type="match status" value="1"/>
</dbReference>
<feature type="active site" description="Proton acceptor" evidence="6">
    <location>
        <position position="389"/>
    </location>
</feature>
<evidence type="ECO:0000256" key="5">
    <source>
        <dbReference type="ARBA" id="ARBA00040529"/>
    </source>
</evidence>
<dbReference type="EC" id="2.3.1.9" evidence="2"/>
<dbReference type="PANTHER" id="PTHR18919:SF107">
    <property type="entry name" value="ACETYL-COA ACETYLTRANSFERASE, CYTOSOLIC"/>
    <property type="match status" value="1"/>
</dbReference>
<name>A0A7Z0WSA0_9PSEU</name>
<dbReference type="NCBIfam" id="NF004853">
    <property type="entry name" value="PRK06205.1"/>
    <property type="match status" value="1"/>
</dbReference>
<dbReference type="RefSeq" id="WP_075130880.1">
    <property type="nucleotide sequence ID" value="NZ_MSIF01000001.1"/>
</dbReference>
<sequence>MSTDIVVCEPVRTPVGRYGGALTPVTAADLGAQALRGLLARTGLDPETIDDVVLGHCYPTSEAPAIGRVVALDAGLPVTVPGLTIDRRCGSGLQAVLTAARAVAAGDARLVVAGGVESMSNAAHFSHDVRWGARAGGATLHDSLERGRVTAGGRLHPVEGGMLETAENLRREYGIGRTEQDELAVRSHRNAVAAIDSGAAAEEIIPVTVRTRREETVVDRDEHPRADTTVEALATLRPLRAALDPDATVTAGNASGQNDAAALCVVTTRATAESLGLTPLVRIVSAGLAAVEPSRMGIGPVPATEIALGRAGLTLAEIDLIELNEAFAAQALAVLREWRFTGSDLDRLNVRGSGISLGHPVGATGTRMVGALARELHAREQRYGLATLCVGGGQGLSVVVERVTA</sequence>
<dbReference type="NCBIfam" id="TIGR01930">
    <property type="entry name" value="AcCoA-C-Actrans"/>
    <property type="match status" value="1"/>
</dbReference>
<dbReference type="InterPro" id="IPR020616">
    <property type="entry name" value="Thiolase_N"/>
</dbReference>
<dbReference type="CDD" id="cd00751">
    <property type="entry name" value="thiolase"/>
    <property type="match status" value="1"/>
</dbReference>
<dbReference type="InterPro" id="IPR002155">
    <property type="entry name" value="Thiolase"/>
</dbReference>
<evidence type="ECO:0000256" key="3">
    <source>
        <dbReference type="ARBA" id="ARBA00022679"/>
    </source>
</evidence>
<evidence type="ECO:0000259" key="8">
    <source>
        <dbReference type="Pfam" id="PF00108"/>
    </source>
</evidence>
<dbReference type="Proteomes" id="UP000185696">
    <property type="component" value="Unassembled WGS sequence"/>
</dbReference>
<feature type="domain" description="Thiolase N-terminal" evidence="8">
    <location>
        <begin position="5"/>
        <end position="269"/>
    </location>
</feature>
<dbReference type="EMBL" id="MSIF01000001">
    <property type="protein sequence ID" value="OLF13932.1"/>
    <property type="molecule type" value="Genomic_DNA"/>
</dbReference>
<evidence type="ECO:0000259" key="9">
    <source>
        <dbReference type="Pfam" id="PF02803"/>
    </source>
</evidence>
<keyword evidence="4 7" id="KW-0012">Acyltransferase</keyword>
<dbReference type="InterPro" id="IPR020610">
    <property type="entry name" value="Thiolase_AS"/>
</dbReference>
<evidence type="ECO:0000256" key="7">
    <source>
        <dbReference type="RuleBase" id="RU003557"/>
    </source>
</evidence>
<dbReference type="PANTHER" id="PTHR18919">
    <property type="entry name" value="ACETYL-COA C-ACYLTRANSFERASE"/>
    <property type="match status" value="1"/>
</dbReference>
<accession>A0A7Z0WSA0</accession>
<evidence type="ECO:0000256" key="4">
    <source>
        <dbReference type="ARBA" id="ARBA00023315"/>
    </source>
</evidence>
<evidence type="ECO:0000256" key="2">
    <source>
        <dbReference type="ARBA" id="ARBA00012705"/>
    </source>
</evidence>
<comment type="caution">
    <text evidence="10">The sequence shown here is derived from an EMBL/GenBank/DDBJ whole genome shotgun (WGS) entry which is preliminary data.</text>
</comment>
<dbReference type="Gene3D" id="3.40.47.10">
    <property type="match status" value="2"/>
</dbReference>
<feature type="active site" description="Acyl-thioester intermediate" evidence="6">
    <location>
        <position position="89"/>
    </location>
</feature>
<evidence type="ECO:0000313" key="11">
    <source>
        <dbReference type="Proteomes" id="UP000185696"/>
    </source>
</evidence>
<dbReference type="InterPro" id="IPR020617">
    <property type="entry name" value="Thiolase_C"/>
</dbReference>
<evidence type="ECO:0000256" key="6">
    <source>
        <dbReference type="PIRSR" id="PIRSR000429-1"/>
    </source>
</evidence>
<dbReference type="PROSITE" id="PS00099">
    <property type="entry name" value="THIOLASE_3"/>
    <property type="match status" value="1"/>
</dbReference>
<comment type="similarity">
    <text evidence="1 7">Belongs to the thiolase-like superfamily. Thiolase family.</text>
</comment>
<dbReference type="FunFam" id="3.40.47.10:FF:000010">
    <property type="entry name" value="Acetyl-CoA acetyltransferase (Thiolase)"/>
    <property type="match status" value="1"/>
</dbReference>
<proteinExistence type="inferred from homology"/>
<keyword evidence="11" id="KW-1185">Reference proteome</keyword>